<organism evidence="2 3">
    <name type="scientific">Eumeta variegata</name>
    <name type="common">Bagworm moth</name>
    <name type="synonym">Eumeta japonica</name>
    <dbReference type="NCBI Taxonomy" id="151549"/>
    <lineage>
        <taxon>Eukaryota</taxon>
        <taxon>Metazoa</taxon>
        <taxon>Ecdysozoa</taxon>
        <taxon>Arthropoda</taxon>
        <taxon>Hexapoda</taxon>
        <taxon>Insecta</taxon>
        <taxon>Pterygota</taxon>
        <taxon>Neoptera</taxon>
        <taxon>Endopterygota</taxon>
        <taxon>Lepidoptera</taxon>
        <taxon>Glossata</taxon>
        <taxon>Ditrysia</taxon>
        <taxon>Tineoidea</taxon>
        <taxon>Psychidae</taxon>
        <taxon>Oiketicinae</taxon>
        <taxon>Eumeta</taxon>
    </lineage>
</organism>
<comment type="caution">
    <text evidence="2">The sequence shown here is derived from an EMBL/GenBank/DDBJ whole genome shotgun (WGS) entry which is preliminary data.</text>
</comment>
<dbReference type="OrthoDB" id="10017160at2759"/>
<reference evidence="2 3" key="1">
    <citation type="journal article" date="2019" name="Commun. Biol.">
        <title>The bagworm genome reveals a unique fibroin gene that provides high tensile strength.</title>
        <authorList>
            <person name="Kono N."/>
            <person name="Nakamura H."/>
            <person name="Ohtoshi R."/>
            <person name="Tomita M."/>
            <person name="Numata K."/>
            <person name="Arakawa K."/>
        </authorList>
    </citation>
    <scope>NUCLEOTIDE SEQUENCE [LARGE SCALE GENOMIC DNA]</scope>
</reference>
<gene>
    <name evidence="2" type="ORF">EVAR_14628_1</name>
</gene>
<feature type="region of interest" description="Disordered" evidence="1">
    <location>
        <begin position="58"/>
        <end position="128"/>
    </location>
</feature>
<sequence>MRTIINNFLSLCRRCLRCVPHELTDEQKDRRVDQCRLMVEKLESFDRRIGLTYLDSTHDAGRPSLTILKTCSNNNPRVPSRRQSAQSNFRSDQESHKTRQPALGPLSPHARARNKAPERFNYDTGGLP</sequence>
<dbReference type="AlphaFoldDB" id="A0A4C1U269"/>
<dbReference type="Proteomes" id="UP000299102">
    <property type="component" value="Unassembled WGS sequence"/>
</dbReference>
<dbReference type="EMBL" id="BGZK01000118">
    <property type="protein sequence ID" value="GBP20379.1"/>
    <property type="molecule type" value="Genomic_DNA"/>
</dbReference>
<evidence type="ECO:0000313" key="3">
    <source>
        <dbReference type="Proteomes" id="UP000299102"/>
    </source>
</evidence>
<keyword evidence="3" id="KW-1185">Reference proteome</keyword>
<evidence type="ECO:0000256" key="1">
    <source>
        <dbReference type="SAM" id="MobiDB-lite"/>
    </source>
</evidence>
<protein>
    <submittedName>
        <fullName evidence="2">Uncharacterized protein</fullName>
    </submittedName>
</protein>
<evidence type="ECO:0000313" key="2">
    <source>
        <dbReference type="EMBL" id="GBP20379.1"/>
    </source>
</evidence>
<name>A0A4C1U269_EUMVA</name>
<feature type="compositionally biased region" description="Polar residues" evidence="1">
    <location>
        <begin position="67"/>
        <end position="90"/>
    </location>
</feature>
<proteinExistence type="predicted"/>
<accession>A0A4C1U269</accession>